<evidence type="ECO:0000313" key="1">
    <source>
        <dbReference type="EMBL" id="KAK3276853.1"/>
    </source>
</evidence>
<evidence type="ECO:0000313" key="2">
    <source>
        <dbReference type="Proteomes" id="UP001190700"/>
    </source>
</evidence>
<proteinExistence type="predicted"/>
<reference evidence="1 2" key="1">
    <citation type="journal article" date="2015" name="Genome Biol. Evol.">
        <title>Comparative Genomics of a Bacterivorous Green Alga Reveals Evolutionary Causalities and Consequences of Phago-Mixotrophic Mode of Nutrition.</title>
        <authorList>
            <person name="Burns J.A."/>
            <person name="Paasch A."/>
            <person name="Narechania A."/>
            <person name="Kim E."/>
        </authorList>
    </citation>
    <scope>NUCLEOTIDE SEQUENCE [LARGE SCALE GENOMIC DNA]</scope>
    <source>
        <strain evidence="1 2">PLY_AMNH</strain>
    </source>
</reference>
<comment type="caution">
    <text evidence="1">The sequence shown here is derived from an EMBL/GenBank/DDBJ whole genome shotgun (WGS) entry which is preliminary data.</text>
</comment>
<accession>A0AAE0GF19</accession>
<name>A0AAE0GF19_9CHLO</name>
<dbReference type="EMBL" id="LGRX02006353">
    <property type="protein sequence ID" value="KAK3276853.1"/>
    <property type="molecule type" value="Genomic_DNA"/>
</dbReference>
<protein>
    <submittedName>
        <fullName evidence="1">Uncharacterized protein</fullName>
    </submittedName>
</protein>
<dbReference type="AlphaFoldDB" id="A0AAE0GF19"/>
<organism evidence="1 2">
    <name type="scientific">Cymbomonas tetramitiformis</name>
    <dbReference type="NCBI Taxonomy" id="36881"/>
    <lineage>
        <taxon>Eukaryota</taxon>
        <taxon>Viridiplantae</taxon>
        <taxon>Chlorophyta</taxon>
        <taxon>Pyramimonadophyceae</taxon>
        <taxon>Pyramimonadales</taxon>
        <taxon>Pyramimonadaceae</taxon>
        <taxon>Cymbomonas</taxon>
    </lineage>
</organism>
<gene>
    <name evidence="1" type="ORF">CYMTET_15097</name>
</gene>
<keyword evidence="2" id="KW-1185">Reference proteome</keyword>
<sequence>MENDDSEKFNALCFLAGVEPEMCDELSTYSFGITVGGAPSALGKYAAYCRPVDTSMGGFHVGGAADGGVPSFATVKIDGRGAWNRSRFSMSEELHLQHAWMIDDDGDDNNELLNDSESDEEIDLETVSDARRPVVPRHVFVRDQESLLNFETDLLGEGEVGSNF</sequence>
<dbReference type="Proteomes" id="UP001190700">
    <property type="component" value="Unassembled WGS sequence"/>
</dbReference>